<comment type="caution">
    <text evidence="8">The sequence shown here is derived from an EMBL/GenBank/DDBJ whole genome shotgun (WGS) entry which is preliminary data.</text>
</comment>
<keyword evidence="2" id="KW-0813">Transport</keyword>
<dbReference type="PANTHER" id="PTHR11360:SF284">
    <property type="entry name" value="EG:103B4.3 PROTEIN-RELATED"/>
    <property type="match status" value="1"/>
</dbReference>
<dbReference type="EMBL" id="PKOZ01000011">
    <property type="protein sequence ID" value="PQD94342.1"/>
    <property type="molecule type" value="Genomic_DNA"/>
</dbReference>
<dbReference type="RefSeq" id="WP_104850343.1">
    <property type="nucleotide sequence ID" value="NZ_PKOZ01000011.1"/>
</dbReference>
<name>A0A2S7MWZ1_9BACI</name>
<dbReference type="InterPro" id="IPR050327">
    <property type="entry name" value="Proton-linked_MCT"/>
</dbReference>
<feature type="transmembrane region" description="Helical" evidence="6">
    <location>
        <begin position="322"/>
        <end position="344"/>
    </location>
</feature>
<evidence type="ECO:0000256" key="6">
    <source>
        <dbReference type="SAM" id="Phobius"/>
    </source>
</evidence>
<dbReference type="SUPFAM" id="SSF103473">
    <property type="entry name" value="MFS general substrate transporter"/>
    <property type="match status" value="1"/>
</dbReference>
<feature type="transmembrane region" description="Helical" evidence="6">
    <location>
        <begin position="140"/>
        <end position="163"/>
    </location>
</feature>
<evidence type="ECO:0000256" key="2">
    <source>
        <dbReference type="ARBA" id="ARBA00022448"/>
    </source>
</evidence>
<organism evidence="8 9">
    <name type="scientific">Pradoshia eiseniae</name>
    <dbReference type="NCBI Taxonomy" id="2064768"/>
    <lineage>
        <taxon>Bacteria</taxon>
        <taxon>Bacillati</taxon>
        <taxon>Bacillota</taxon>
        <taxon>Bacilli</taxon>
        <taxon>Bacillales</taxon>
        <taxon>Bacillaceae</taxon>
        <taxon>Pradoshia</taxon>
    </lineage>
</organism>
<feature type="domain" description="Major facilitator superfamily (MFS) profile" evidence="7">
    <location>
        <begin position="11"/>
        <end position="412"/>
    </location>
</feature>
<comment type="subcellular location">
    <subcellularLocation>
        <location evidence="1">Cell membrane</location>
        <topology evidence="1">Multi-pass membrane protein</topology>
    </subcellularLocation>
</comment>
<keyword evidence="4 6" id="KW-1133">Transmembrane helix</keyword>
<feature type="transmembrane region" description="Helical" evidence="6">
    <location>
        <begin position="232"/>
        <end position="255"/>
    </location>
</feature>
<dbReference type="InterPro" id="IPR020846">
    <property type="entry name" value="MFS_dom"/>
</dbReference>
<sequence>MQQKKKKIHFAWWVLLGLAIMMGVARGGINNAASLFLTPVSEDIGVGMGQLTLYLSVSSIAMMVFLPFAGKIMGKYDIRMILIVAILLQGGAFALFGMMNSVWGWYLLAIPLSVGSVLVTQLAGPVLINQWFKKRNGLALGIMMAASGLFGAIIQPNVGTLIASQGWRASYIIVGVAAIIIVIPVVLLFIRMSPQQKGLLPYGFEKAEGNDSNAAHTVEHKGVTAAVAKKSLAFYALLFFLFLITAVASFAQFIAPYAQSIGYDVQFAGNVMGVFMFGVLVGSLVFGFLTDKMGAKKTTFLSMFVGLISVFLLIFLPDNPLVFSVAIGLFGFVSSSVGTLGPLLTTSIFGIKEYGAIYGTAALGLAFAGITALPAYGFVFDATGSYLYVLYAVAAMILLSVLLIIIAFKGKETLEKAGHWD</sequence>
<dbReference type="Pfam" id="PF07690">
    <property type="entry name" value="MFS_1"/>
    <property type="match status" value="1"/>
</dbReference>
<feature type="transmembrane region" description="Helical" evidence="6">
    <location>
        <begin position="356"/>
        <end position="379"/>
    </location>
</feature>
<keyword evidence="9" id="KW-1185">Reference proteome</keyword>
<reference evidence="8 9" key="1">
    <citation type="submission" date="2017-12" db="EMBL/GenBank/DDBJ databases">
        <title>Taxonomic description and draft genome of Pradoshia cofamensis Gen. nov., sp. nov., a thermotolerant bacillale isolated from anterior gut of earthworm Eisenia fetida.</title>
        <authorList>
            <person name="Saha T."/>
            <person name="Chakraborty R."/>
        </authorList>
    </citation>
    <scope>NUCLEOTIDE SEQUENCE [LARGE SCALE GENOMIC DNA]</scope>
    <source>
        <strain evidence="8 9">EAG3</strain>
    </source>
</reference>
<feature type="transmembrane region" description="Helical" evidence="6">
    <location>
        <begin position="51"/>
        <end position="69"/>
    </location>
</feature>
<dbReference type="GO" id="GO:0005886">
    <property type="term" value="C:plasma membrane"/>
    <property type="evidence" value="ECO:0007669"/>
    <property type="project" value="UniProtKB-SubCell"/>
</dbReference>
<feature type="transmembrane region" description="Helical" evidence="6">
    <location>
        <begin position="267"/>
        <end position="288"/>
    </location>
</feature>
<keyword evidence="5 6" id="KW-0472">Membrane</keyword>
<evidence type="ECO:0000256" key="1">
    <source>
        <dbReference type="ARBA" id="ARBA00004651"/>
    </source>
</evidence>
<dbReference type="OrthoDB" id="182417at2"/>
<feature type="transmembrane region" description="Helical" evidence="6">
    <location>
        <begin position="385"/>
        <end position="408"/>
    </location>
</feature>
<dbReference type="PANTHER" id="PTHR11360">
    <property type="entry name" value="MONOCARBOXYLATE TRANSPORTER"/>
    <property type="match status" value="1"/>
</dbReference>
<feature type="transmembrane region" description="Helical" evidence="6">
    <location>
        <begin position="300"/>
        <end position="316"/>
    </location>
</feature>
<evidence type="ECO:0000256" key="3">
    <source>
        <dbReference type="ARBA" id="ARBA00022692"/>
    </source>
</evidence>
<feature type="transmembrane region" description="Helical" evidence="6">
    <location>
        <begin position="105"/>
        <end position="128"/>
    </location>
</feature>
<dbReference type="Gene3D" id="1.20.1250.20">
    <property type="entry name" value="MFS general substrate transporter like domains"/>
    <property type="match status" value="2"/>
</dbReference>
<dbReference type="AlphaFoldDB" id="A0A2S7MWZ1"/>
<protein>
    <submittedName>
        <fullName evidence="8">MFS transporter</fullName>
    </submittedName>
</protein>
<dbReference type="PROSITE" id="PS50850">
    <property type="entry name" value="MFS"/>
    <property type="match status" value="1"/>
</dbReference>
<dbReference type="InterPro" id="IPR011701">
    <property type="entry name" value="MFS"/>
</dbReference>
<evidence type="ECO:0000313" key="8">
    <source>
        <dbReference type="EMBL" id="PQD94342.1"/>
    </source>
</evidence>
<feature type="transmembrane region" description="Helical" evidence="6">
    <location>
        <begin position="169"/>
        <end position="190"/>
    </location>
</feature>
<dbReference type="InterPro" id="IPR036259">
    <property type="entry name" value="MFS_trans_sf"/>
</dbReference>
<evidence type="ECO:0000259" key="7">
    <source>
        <dbReference type="PROSITE" id="PS50850"/>
    </source>
</evidence>
<accession>A0A2S7MWZ1</accession>
<proteinExistence type="predicted"/>
<evidence type="ECO:0000256" key="4">
    <source>
        <dbReference type="ARBA" id="ARBA00022989"/>
    </source>
</evidence>
<dbReference type="GO" id="GO:0022857">
    <property type="term" value="F:transmembrane transporter activity"/>
    <property type="evidence" value="ECO:0007669"/>
    <property type="project" value="InterPro"/>
</dbReference>
<evidence type="ECO:0000313" key="9">
    <source>
        <dbReference type="Proteomes" id="UP000239663"/>
    </source>
</evidence>
<keyword evidence="3 6" id="KW-0812">Transmembrane</keyword>
<dbReference type="Proteomes" id="UP000239663">
    <property type="component" value="Unassembled WGS sequence"/>
</dbReference>
<evidence type="ECO:0000256" key="5">
    <source>
        <dbReference type="ARBA" id="ARBA00023136"/>
    </source>
</evidence>
<gene>
    <name evidence="8" type="ORF">CYL18_15030</name>
</gene>
<feature type="transmembrane region" description="Helical" evidence="6">
    <location>
        <begin position="81"/>
        <end position="99"/>
    </location>
</feature>